<dbReference type="STRING" id="1763538.LPB68_15985"/>
<dbReference type="OrthoDB" id="2666285at2"/>
<keyword evidence="2" id="KW-1185">Reference proteome</keyword>
<accession>A0A167CTI9</accession>
<protein>
    <submittedName>
        <fullName evidence="1">Uncharacterized protein</fullName>
    </submittedName>
</protein>
<comment type="caution">
    <text evidence="1">The sequence shown here is derived from an EMBL/GenBank/DDBJ whole genome shotgun (WGS) entry which is preliminary data.</text>
</comment>
<dbReference type="RefSeq" id="WP_068659060.1">
    <property type="nucleotide sequence ID" value="NZ_CP017770.1"/>
</dbReference>
<name>A0A167CTI9_9BACL</name>
<dbReference type="AlphaFoldDB" id="A0A167CTI9"/>
<sequence length="82" mass="9952">MNEKDDLERQISELLIDGEMMNQEDLQEQGRRMIPPKYEIRIQTTLDPIVEETRKYREIAEEIDDRYDSYLEKADRNNTKMN</sequence>
<reference evidence="1 2" key="1">
    <citation type="submission" date="2016-02" db="EMBL/GenBank/DDBJ databases">
        <title>Paenibacillus sp. LPB0068, isolated from Crassostrea gigas.</title>
        <authorList>
            <person name="Shin S.-K."/>
            <person name="Yi H."/>
        </authorList>
    </citation>
    <scope>NUCLEOTIDE SEQUENCE [LARGE SCALE GENOMIC DNA]</scope>
    <source>
        <strain evidence="1 2">LPB0068</strain>
    </source>
</reference>
<evidence type="ECO:0000313" key="2">
    <source>
        <dbReference type="Proteomes" id="UP000077134"/>
    </source>
</evidence>
<dbReference type="Proteomes" id="UP000077134">
    <property type="component" value="Unassembled WGS sequence"/>
</dbReference>
<gene>
    <name evidence="1" type="ORF">PNBC_13715</name>
</gene>
<dbReference type="EMBL" id="LSFN01000021">
    <property type="protein sequence ID" value="OAB73561.1"/>
    <property type="molecule type" value="Genomic_DNA"/>
</dbReference>
<proteinExistence type="predicted"/>
<evidence type="ECO:0000313" key="1">
    <source>
        <dbReference type="EMBL" id="OAB73561.1"/>
    </source>
</evidence>
<organism evidence="1 2">
    <name type="scientific">Paenibacillus crassostreae</name>
    <dbReference type="NCBI Taxonomy" id="1763538"/>
    <lineage>
        <taxon>Bacteria</taxon>
        <taxon>Bacillati</taxon>
        <taxon>Bacillota</taxon>
        <taxon>Bacilli</taxon>
        <taxon>Bacillales</taxon>
        <taxon>Paenibacillaceae</taxon>
        <taxon>Paenibacillus</taxon>
    </lineage>
</organism>
<dbReference type="KEGG" id="pcx:LPB68_15985"/>